<evidence type="ECO:0000313" key="2">
    <source>
        <dbReference type="EMBL" id="ANJ67873.1"/>
    </source>
</evidence>
<dbReference type="STRING" id="1860122.A9404_11220"/>
<dbReference type="AlphaFoldDB" id="A0A191ZJ56"/>
<proteinExistence type="predicted"/>
<dbReference type="KEGG" id="haz:A9404_11220"/>
<dbReference type="SUPFAM" id="SSF48452">
    <property type="entry name" value="TPR-like"/>
    <property type="match status" value="1"/>
</dbReference>
<name>A0A191ZJ56_9GAMM</name>
<protein>
    <submittedName>
        <fullName evidence="2">Uncharacterized protein</fullName>
    </submittedName>
</protein>
<accession>A0A191ZJ56</accession>
<evidence type="ECO:0000313" key="3">
    <source>
        <dbReference type="Proteomes" id="UP000078596"/>
    </source>
</evidence>
<feature type="region of interest" description="Disordered" evidence="1">
    <location>
        <begin position="196"/>
        <end position="218"/>
    </location>
</feature>
<reference evidence="2 3" key="1">
    <citation type="submission" date="2016-06" db="EMBL/GenBank/DDBJ databases">
        <title>Insight into the functional genes involving in sulfur oxidation in Pearl River water.</title>
        <authorList>
            <person name="Luo J."/>
            <person name="Tan X."/>
            <person name="Lin W."/>
        </authorList>
    </citation>
    <scope>NUCLEOTIDE SEQUENCE [LARGE SCALE GENOMIC DNA]</scope>
    <source>
        <strain evidence="2 3">LS2</strain>
    </source>
</reference>
<dbReference type="Pfam" id="PF14559">
    <property type="entry name" value="TPR_19"/>
    <property type="match status" value="1"/>
</dbReference>
<sequence>MTFSAIGFPASSTRPARRTLVRAGRFAVPFAVIGLLAGCASAPPRPTAPAPTMTQPPIPPAVQAHPLVMPTIREQKLPPQSGMNGGAASPGGTGMNNAPMQVTPTASAPAVRALMVRAEHQTKAGDLGGADATLERAVQIQPHDARLWMDFAQLRLAQQQPAEAEQFALRAVQYAASNQELSAAWLLVAKARDAQGNAQGAADARRRAGAPSVNQTQG</sequence>
<dbReference type="OrthoDB" id="6196966at2"/>
<dbReference type="EMBL" id="CP016027">
    <property type="protein sequence ID" value="ANJ67873.1"/>
    <property type="molecule type" value="Genomic_DNA"/>
</dbReference>
<evidence type="ECO:0000256" key="1">
    <source>
        <dbReference type="SAM" id="MobiDB-lite"/>
    </source>
</evidence>
<dbReference type="InterPro" id="IPR011990">
    <property type="entry name" value="TPR-like_helical_dom_sf"/>
</dbReference>
<keyword evidence="3" id="KW-1185">Reference proteome</keyword>
<dbReference type="Gene3D" id="1.25.40.10">
    <property type="entry name" value="Tetratricopeptide repeat domain"/>
    <property type="match status" value="1"/>
</dbReference>
<dbReference type="Proteomes" id="UP000078596">
    <property type="component" value="Chromosome"/>
</dbReference>
<organism evidence="2 3">
    <name type="scientific">Halothiobacillus diazotrophicus</name>
    <dbReference type="NCBI Taxonomy" id="1860122"/>
    <lineage>
        <taxon>Bacteria</taxon>
        <taxon>Pseudomonadati</taxon>
        <taxon>Pseudomonadota</taxon>
        <taxon>Gammaproteobacteria</taxon>
        <taxon>Chromatiales</taxon>
        <taxon>Halothiobacillaceae</taxon>
        <taxon>Halothiobacillus</taxon>
    </lineage>
</organism>
<dbReference type="RefSeq" id="WP_066101618.1">
    <property type="nucleotide sequence ID" value="NZ_CP016027.1"/>
</dbReference>
<gene>
    <name evidence="2" type="ORF">A9404_11220</name>
</gene>